<dbReference type="PANTHER" id="PTHR38110">
    <property type="entry name" value="CHROMOSOME 23, WHOLE GENOME SHOTGUN SEQUENCE"/>
    <property type="match status" value="1"/>
</dbReference>
<evidence type="ECO:0000259" key="1">
    <source>
        <dbReference type="Pfam" id="PF13622"/>
    </source>
</evidence>
<dbReference type="PANTHER" id="PTHR38110:SF1">
    <property type="entry name" value="THIOESTERASE DOMAIN-CONTAINING PROTEIN"/>
    <property type="match status" value="1"/>
</dbReference>
<dbReference type="KEGG" id="mhib:MHIB_01180"/>
<reference evidence="3 4" key="1">
    <citation type="journal article" date="2019" name="Emerg. Microbes Infect.">
        <title>Comprehensive subspecies identification of 175 nontuberculous mycobacteria species based on 7547 genomic profiles.</title>
        <authorList>
            <person name="Matsumoto Y."/>
            <person name="Kinjo T."/>
            <person name="Motooka D."/>
            <person name="Nabeya D."/>
            <person name="Jung N."/>
            <person name="Uechi K."/>
            <person name="Horii T."/>
            <person name="Iida T."/>
            <person name="Fujita J."/>
            <person name="Nakamura S."/>
        </authorList>
    </citation>
    <scope>NUCLEOTIDE SEQUENCE [LARGE SCALE GENOMIC DNA]</scope>
    <source>
        <strain evidence="3 4">JCM 13571</strain>
    </source>
</reference>
<feature type="domain" description="Acyl-CoA thioesterase-like N-terminal HotDog" evidence="1">
    <location>
        <begin position="38"/>
        <end position="120"/>
    </location>
</feature>
<dbReference type="InterPro" id="IPR049449">
    <property type="entry name" value="TesB_ACOT8-like_N"/>
</dbReference>
<dbReference type="InterPro" id="IPR049450">
    <property type="entry name" value="ACOT8-like_C"/>
</dbReference>
<sequence>MTDIVPLAGRAAVTEHPFDRAVRLDAVDAETFRGATDPEWANMVGPFGGITAAVLLRAVESHPDRIGDPLALTVNFAAPIADGEFDIGLRAARTNRSNQHWVLELRQGDEVKTTATALFGLHRDTWADDETRPPSVPAPEDLTRGAFVDAIVWAKRYDMRFAEGPVPLRAVEPSTSSTTTLWVRDAQGRALDFTALACLSDVFFPRAFLRRGRFLPAGTISLTTYFHADQREIDALGGDFLLASAHANRFSRGYFDQSAHLWSRAGQLLASTHQLVYFKD</sequence>
<gene>
    <name evidence="3" type="ORF">MHIB_01180</name>
</gene>
<name>A0A7I7WX58_9MYCO</name>
<dbReference type="Pfam" id="PF13622">
    <property type="entry name" value="4HBT_3"/>
    <property type="match status" value="1"/>
</dbReference>
<evidence type="ECO:0000313" key="4">
    <source>
        <dbReference type="Proteomes" id="UP000467260"/>
    </source>
</evidence>
<protein>
    <submittedName>
        <fullName evidence="3">Acyl-CoA thioesterase</fullName>
    </submittedName>
</protein>
<dbReference type="Proteomes" id="UP000467260">
    <property type="component" value="Chromosome"/>
</dbReference>
<proteinExistence type="predicted"/>
<dbReference type="EMBL" id="AP022609">
    <property type="protein sequence ID" value="BBZ21700.1"/>
    <property type="molecule type" value="Genomic_DNA"/>
</dbReference>
<dbReference type="SUPFAM" id="SSF54637">
    <property type="entry name" value="Thioesterase/thiol ester dehydrase-isomerase"/>
    <property type="match status" value="2"/>
</dbReference>
<feature type="domain" description="Acyl-CoA thioesterase-like C-terminal" evidence="2">
    <location>
        <begin position="139"/>
        <end position="277"/>
    </location>
</feature>
<dbReference type="InterPro" id="IPR052389">
    <property type="entry name" value="Sec_Metab_Biosynth-Assoc"/>
</dbReference>
<dbReference type="AlphaFoldDB" id="A0A7I7WX58"/>
<evidence type="ECO:0000313" key="3">
    <source>
        <dbReference type="EMBL" id="BBZ21700.1"/>
    </source>
</evidence>
<evidence type="ECO:0000259" key="2">
    <source>
        <dbReference type="Pfam" id="PF20789"/>
    </source>
</evidence>
<dbReference type="Pfam" id="PF20789">
    <property type="entry name" value="4HBT_3C"/>
    <property type="match status" value="1"/>
</dbReference>
<dbReference type="InterPro" id="IPR042171">
    <property type="entry name" value="Acyl-CoA_hotdog"/>
</dbReference>
<keyword evidence="4" id="KW-1185">Reference proteome</keyword>
<dbReference type="Gene3D" id="2.40.160.210">
    <property type="entry name" value="Acyl-CoA thioesterase, double hotdog domain"/>
    <property type="match status" value="1"/>
</dbReference>
<accession>A0A7I7WX58</accession>
<organism evidence="3 4">
    <name type="scientific">Mycolicibacter hiberniae</name>
    <dbReference type="NCBI Taxonomy" id="29314"/>
    <lineage>
        <taxon>Bacteria</taxon>
        <taxon>Bacillati</taxon>
        <taxon>Actinomycetota</taxon>
        <taxon>Actinomycetes</taxon>
        <taxon>Mycobacteriales</taxon>
        <taxon>Mycobacteriaceae</taxon>
        <taxon>Mycolicibacter</taxon>
    </lineage>
</organism>
<dbReference type="InterPro" id="IPR029069">
    <property type="entry name" value="HotDog_dom_sf"/>
</dbReference>